<evidence type="ECO:0000313" key="2">
    <source>
        <dbReference type="Proteomes" id="UP001205843"/>
    </source>
</evidence>
<sequence length="140" mass="15244">MSIVSLIRRARGAERARAAAQDTRSPERCRERLSGVAAAALGASSLVRNRSGVQVRVEQHDQYQTFHIDCPADGVSLAWHHAPGGDRFDAFLVQGARRARVLVSCERGAILGRALAEDALSRLEAMAERLLNPPRTASFN</sequence>
<protein>
    <submittedName>
        <fullName evidence="1">Uncharacterized protein</fullName>
    </submittedName>
</protein>
<accession>A0AAE3G3R2</accession>
<comment type="caution">
    <text evidence="1">The sequence shown here is derived from an EMBL/GenBank/DDBJ whole genome shotgun (WGS) entry which is preliminary data.</text>
</comment>
<dbReference type="EMBL" id="JALJXV010000003">
    <property type="protein sequence ID" value="MCP1674633.1"/>
    <property type="molecule type" value="Genomic_DNA"/>
</dbReference>
<evidence type="ECO:0000313" key="1">
    <source>
        <dbReference type="EMBL" id="MCP1674633.1"/>
    </source>
</evidence>
<keyword evidence="2" id="KW-1185">Reference proteome</keyword>
<dbReference type="RefSeq" id="WP_253476781.1">
    <property type="nucleotide sequence ID" value="NZ_JALJXV010000003.1"/>
</dbReference>
<reference evidence="1" key="1">
    <citation type="submission" date="2022-03" db="EMBL/GenBank/DDBJ databases">
        <title>Genomic Encyclopedia of Type Strains, Phase III (KMG-III): the genomes of soil and plant-associated and newly described type strains.</title>
        <authorList>
            <person name="Whitman W."/>
        </authorList>
    </citation>
    <scope>NUCLEOTIDE SEQUENCE</scope>
    <source>
        <strain evidence="1">ANL 6-2</strain>
    </source>
</reference>
<organism evidence="1 2">
    <name type="scientific">Natronocella acetinitrilica</name>
    <dbReference type="NCBI Taxonomy" id="414046"/>
    <lineage>
        <taxon>Bacteria</taxon>
        <taxon>Pseudomonadati</taxon>
        <taxon>Pseudomonadota</taxon>
        <taxon>Gammaproteobacteria</taxon>
        <taxon>Chromatiales</taxon>
        <taxon>Ectothiorhodospiraceae</taxon>
        <taxon>Natronocella</taxon>
    </lineage>
</organism>
<name>A0AAE3G3R2_9GAMM</name>
<dbReference type="Proteomes" id="UP001205843">
    <property type="component" value="Unassembled WGS sequence"/>
</dbReference>
<proteinExistence type="predicted"/>
<dbReference type="AlphaFoldDB" id="A0AAE3G3R2"/>
<gene>
    <name evidence="1" type="ORF">J2T57_001735</name>
</gene>